<dbReference type="AlphaFoldDB" id="S0KPF5"/>
<dbReference type="InterPro" id="IPR003339">
    <property type="entry name" value="ABC/ECF_trnsptr_transmembrane"/>
</dbReference>
<evidence type="ECO:0000256" key="1">
    <source>
        <dbReference type="ARBA" id="ARBA00004141"/>
    </source>
</evidence>
<dbReference type="CDD" id="cd16914">
    <property type="entry name" value="EcfT"/>
    <property type="match status" value="1"/>
</dbReference>
<gene>
    <name evidence="6" type="ORF">I568_01692</name>
</gene>
<evidence type="ECO:0000256" key="5">
    <source>
        <dbReference type="SAM" id="Phobius"/>
    </source>
</evidence>
<dbReference type="PATRIC" id="fig|1121865.3.peg.1041"/>
<evidence type="ECO:0000256" key="4">
    <source>
        <dbReference type="ARBA" id="ARBA00023136"/>
    </source>
</evidence>
<feature type="transmembrane region" description="Helical" evidence="5">
    <location>
        <begin position="136"/>
        <end position="153"/>
    </location>
</feature>
<sequence length="245" mass="28286">MPLDCIKSILPHVLVESMNKKHLAIDPRVSLVYLLFASLLLIFPFDFRIQTAFLVTVFIMLLFVGKYRQFIVYLVLVCLFKVDWLVGNTWLQVLLDFLAIGLARLLPLLMTMSLAMNLKSIGQWQAALAKMKVPQFILIPLIVCIRFIPTLIIEGKQIWQSLKYRGLAPNKRSVLFHPWRFFEYFIIPLLSSSEQVIMDLSSSSLLRGIQSTHQKTSIYPLQLRLADYLWFGIVLGLLGGQLWMR</sequence>
<dbReference type="EMBL" id="ASWJ01000008">
    <property type="protein sequence ID" value="EOW80515.1"/>
    <property type="molecule type" value="Genomic_DNA"/>
</dbReference>
<keyword evidence="4 5" id="KW-0472">Membrane</keyword>
<protein>
    <recommendedName>
        <fullName evidence="8">Cobalt transport protein</fullName>
    </recommendedName>
</protein>
<comment type="caution">
    <text evidence="6">The sequence shown here is derived from an EMBL/GenBank/DDBJ whole genome shotgun (WGS) entry which is preliminary data.</text>
</comment>
<evidence type="ECO:0000313" key="6">
    <source>
        <dbReference type="EMBL" id="EOW80515.1"/>
    </source>
</evidence>
<dbReference type="OrthoDB" id="3730291at2"/>
<dbReference type="STRING" id="1121865.OMW_01072"/>
<feature type="transmembrane region" description="Helical" evidence="5">
    <location>
        <begin position="228"/>
        <end position="244"/>
    </location>
</feature>
<keyword evidence="3 5" id="KW-1133">Transmembrane helix</keyword>
<evidence type="ECO:0000313" key="7">
    <source>
        <dbReference type="Proteomes" id="UP000014113"/>
    </source>
</evidence>
<evidence type="ECO:0000256" key="2">
    <source>
        <dbReference type="ARBA" id="ARBA00022692"/>
    </source>
</evidence>
<feature type="transmembrane region" description="Helical" evidence="5">
    <location>
        <begin position="31"/>
        <end position="64"/>
    </location>
</feature>
<evidence type="ECO:0000256" key="3">
    <source>
        <dbReference type="ARBA" id="ARBA00022989"/>
    </source>
</evidence>
<dbReference type="Proteomes" id="UP000014113">
    <property type="component" value="Unassembled WGS sequence"/>
</dbReference>
<accession>S0KPF5</accession>
<comment type="subcellular location">
    <subcellularLocation>
        <location evidence="1">Membrane</location>
        <topology evidence="1">Multi-pass membrane protein</topology>
    </subcellularLocation>
</comment>
<dbReference type="GO" id="GO:0005886">
    <property type="term" value="C:plasma membrane"/>
    <property type="evidence" value="ECO:0007669"/>
    <property type="project" value="UniProtKB-ARBA"/>
</dbReference>
<name>S0KPF5_9ENTE</name>
<keyword evidence="7" id="KW-1185">Reference proteome</keyword>
<dbReference type="eggNOG" id="COG0619">
    <property type="taxonomic scope" value="Bacteria"/>
</dbReference>
<proteinExistence type="predicted"/>
<organism evidence="6 7">
    <name type="scientific">Enterococcus columbae DSM 7374 = ATCC 51263</name>
    <dbReference type="NCBI Taxonomy" id="1121865"/>
    <lineage>
        <taxon>Bacteria</taxon>
        <taxon>Bacillati</taxon>
        <taxon>Bacillota</taxon>
        <taxon>Bacilli</taxon>
        <taxon>Lactobacillales</taxon>
        <taxon>Enterococcaceae</taxon>
        <taxon>Enterococcus</taxon>
    </lineage>
</organism>
<keyword evidence="2 5" id="KW-0812">Transmembrane</keyword>
<reference evidence="6 7" key="1">
    <citation type="submission" date="2013-03" db="EMBL/GenBank/DDBJ databases">
        <title>The Genome Sequence of Enterococcus columbae ATCC_51263 (PacBio/Illumina hybrid assembly).</title>
        <authorList>
            <consortium name="The Broad Institute Genomics Platform"/>
            <consortium name="The Broad Institute Genome Sequencing Center for Infectious Disease"/>
            <person name="Earl A."/>
            <person name="Russ C."/>
            <person name="Gilmore M."/>
            <person name="Surin D."/>
            <person name="Walker B."/>
            <person name="Young S."/>
            <person name="Zeng Q."/>
            <person name="Gargeya S."/>
            <person name="Fitzgerald M."/>
            <person name="Haas B."/>
            <person name="Abouelleil A."/>
            <person name="Allen A.W."/>
            <person name="Alvarado L."/>
            <person name="Arachchi H.M."/>
            <person name="Berlin A.M."/>
            <person name="Chapman S.B."/>
            <person name="Gainer-Dewar J."/>
            <person name="Goldberg J."/>
            <person name="Griggs A."/>
            <person name="Gujja S."/>
            <person name="Hansen M."/>
            <person name="Howarth C."/>
            <person name="Imamovic A."/>
            <person name="Ireland A."/>
            <person name="Larimer J."/>
            <person name="McCowan C."/>
            <person name="Murphy C."/>
            <person name="Pearson M."/>
            <person name="Poon T.W."/>
            <person name="Priest M."/>
            <person name="Roberts A."/>
            <person name="Saif S."/>
            <person name="Shea T."/>
            <person name="Sisk P."/>
            <person name="Sykes S."/>
            <person name="Wortman J."/>
            <person name="Nusbaum C."/>
            <person name="Birren B."/>
        </authorList>
    </citation>
    <scope>NUCLEOTIDE SEQUENCE [LARGE SCALE GENOMIC DNA]</scope>
    <source>
        <strain evidence="6 7">ATCC 51263</strain>
    </source>
</reference>
<evidence type="ECO:0008006" key="8">
    <source>
        <dbReference type="Google" id="ProtNLM"/>
    </source>
</evidence>